<dbReference type="UniPathway" id="UPA01057">
    <property type="reaction ID" value="UER00165"/>
</dbReference>
<protein>
    <recommendedName>
        <fullName evidence="5 6">o-succinylbenzoate synthase</fullName>
        <ecNumber evidence="5 6">4.2.1.113</ecNumber>
    </recommendedName>
</protein>
<accession>A0A0A0JSM4</accession>
<keyword evidence="4" id="KW-0456">Lyase</keyword>
<dbReference type="SUPFAM" id="SSF51604">
    <property type="entry name" value="Enolase C-terminal domain-like"/>
    <property type="match status" value="1"/>
</dbReference>
<sequence>MKIQSVELREVALPLVTPFRTSVGSQDDRNALLVKVTTADGAVGWGECVAEDDPYYFPEYLSGEREVIRRWLAPTLAAETDLRSAQVPGLLGPLRAHTMAKAAIEMAVLDAELRDLGVSLAQHLGAVHSSVPVGVSVGITDTLDELLKQVENYLAEGYSRVKLKIEPGWDLEPVRLVREAFGDDLALQVDANTAYGLVDIPHLRRLDDFGLVLIEQPFQPDDLDSHVRLAARIDTPVCLDESIRSARDAATALRMDACSIINIKPGRVGGYLESRRIHDLCSAVGVPVWCGGMLETGLGRAANLALAALPGFTLPGDISATARYYERDITAAFVLEDGQLRVPDGPGIGILPDPDALEDATTAVETLTF</sequence>
<evidence type="ECO:0000256" key="5">
    <source>
        <dbReference type="ARBA" id="ARBA00029491"/>
    </source>
</evidence>
<dbReference type="GO" id="GO:0009234">
    <property type="term" value="P:menaquinone biosynthetic process"/>
    <property type="evidence" value="ECO:0007669"/>
    <property type="project" value="UniProtKB-UniRule"/>
</dbReference>
<dbReference type="NCBIfam" id="TIGR01928">
    <property type="entry name" value="menC_lowGC_arch"/>
    <property type="match status" value="1"/>
</dbReference>
<reference evidence="8 9" key="1">
    <citation type="submission" date="2013-08" db="EMBL/GenBank/DDBJ databases">
        <title>The genome sequence of Knoellia subterranea.</title>
        <authorList>
            <person name="Zhu W."/>
            <person name="Wang G."/>
        </authorList>
    </citation>
    <scope>NUCLEOTIDE SEQUENCE [LARGE SCALE GENOMIC DNA]</scope>
    <source>
        <strain evidence="8 9">KCTC 19937</strain>
    </source>
</reference>
<dbReference type="PANTHER" id="PTHR48073:SF5">
    <property type="entry name" value="O-SUCCINYLBENZOATE SYNTHASE"/>
    <property type="match status" value="1"/>
</dbReference>
<dbReference type="OrthoDB" id="9774531at2"/>
<dbReference type="Pfam" id="PF13378">
    <property type="entry name" value="MR_MLE_C"/>
    <property type="match status" value="1"/>
</dbReference>
<name>A0A0A0JSM4_9MICO</name>
<dbReference type="InterPro" id="IPR029065">
    <property type="entry name" value="Enolase_C-like"/>
</dbReference>
<evidence type="ECO:0000256" key="6">
    <source>
        <dbReference type="NCBIfam" id="TIGR01928"/>
    </source>
</evidence>
<dbReference type="UniPathway" id="UPA00079"/>
<dbReference type="SFLD" id="SFLDG00180">
    <property type="entry name" value="muconate_cycloisomerase"/>
    <property type="match status" value="1"/>
</dbReference>
<gene>
    <name evidence="8" type="ORF">N803_00555</name>
</gene>
<dbReference type="SUPFAM" id="SSF54826">
    <property type="entry name" value="Enolase N-terminal domain-like"/>
    <property type="match status" value="1"/>
</dbReference>
<dbReference type="InterPro" id="IPR013341">
    <property type="entry name" value="Mandelate_racemase_N_dom"/>
</dbReference>
<dbReference type="CDD" id="cd03317">
    <property type="entry name" value="NAAAR"/>
    <property type="match status" value="1"/>
</dbReference>
<dbReference type="Pfam" id="PF02746">
    <property type="entry name" value="MR_MLE_N"/>
    <property type="match status" value="1"/>
</dbReference>
<dbReference type="InterPro" id="IPR029017">
    <property type="entry name" value="Enolase-like_N"/>
</dbReference>
<evidence type="ECO:0000313" key="9">
    <source>
        <dbReference type="Proteomes" id="UP000030011"/>
    </source>
</evidence>
<evidence type="ECO:0000256" key="1">
    <source>
        <dbReference type="ARBA" id="ARBA00001968"/>
    </source>
</evidence>
<evidence type="ECO:0000256" key="2">
    <source>
        <dbReference type="ARBA" id="ARBA00022723"/>
    </source>
</evidence>
<dbReference type="EMBL" id="AVPK01000001">
    <property type="protein sequence ID" value="KGN39047.1"/>
    <property type="molecule type" value="Genomic_DNA"/>
</dbReference>
<dbReference type="SMART" id="SM00922">
    <property type="entry name" value="MR_MLE"/>
    <property type="match status" value="1"/>
</dbReference>
<dbReference type="SFLD" id="SFLDS00001">
    <property type="entry name" value="Enolase"/>
    <property type="match status" value="1"/>
</dbReference>
<organism evidence="8 9">
    <name type="scientific">Knoellia subterranea KCTC 19937</name>
    <dbReference type="NCBI Taxonomy" id="1385521"/>
    <lineage>
        <taxon>Bacteria</taxon>
        <taxon>Bacillati</taxon>
        <taxon>Actinomycetota</taxon>
        <taxon>Actinomycetes</taxon>
        <taxon>Micrococcales</taxon>
        <taxon>Intrasporangiaceae</taxon>
        <taxon>Knoellia</taxon>
    </lineage>
</organism>
<comment type="cofactor">
    <cofactor evidence="1">
        <name>a divalent metal cation</name>
        <dbReference type="ChEBI" id="CHEBI:60240"/>
    </cofactor>
</comment>
<dbReference type="PANTHER" id="PTHR48073">
    <property type="entry name" value="O-SUCCINYLBENZOATE SYNTHASE-RELATED"/>
    <property type="match status" value="1"/>
</dbReference>
<dbReference type="AlphaFoldDB" id="A0A0A0JSM4"/>
<evidence type="ECO:0000259" key="7">
    <source>
        <dbReference type="SMART" id="SM00922"/>
    </source>
</evidence>
<dbReference type="EC" id="4.2.1.113" evidence="5 6"/>
<dbReference type="Proteomes" id="UP000030011">
    <property type="component" value="Unassembled WGS sequence"/>
</dbReference>
<evidence type="ECO:0000256" key="4">
    <source>
        <dbReference type="ARBA" id="ARBA00023239"/>
    </source>
</evidence>
<dbReference type="GO" id="GO:0043748">
    <property type="term" value="F:O-succinylbenzoate synthase activity"/>
    <property type="evidence" value="ECO:0007669"/>
    <property type="project" value="UniProtKB-EC"/>
</dbReference>
<dbReference type="SFLD" id="SFLDF00009">
    <property type="entry name" value="o-succinylbenzoate_synthase"/>
    <property type="match status" value="1"/>
</dbReference>
<evidence type="ECO:0000256" key="3">
    <source>
        <dbReference type="ARBA" id="ARBA00022842"/>
    </source>
</evidence>
<dbReference type="GO" id="GO:0046872">
    <property type="term" value="F:metal ion binding"/>
    <property type="evidence" value="ECO:0007669"/>
    <property type="project" value="UniProtKB-KW"/>
</dbReference>
<dbReference type="GO" id="GO:0016854">
    <property type="term" value="F:racemase and epimerase activity"/>
    <property type="evidence" value="ECO:0007669"/>
    <property type="project" value="UniProtKB-ARBA"/>
</dbReference>
<proteinExistence type="predicted"/>
<dbReference type="eggNOG" id="COG4948">
    <property type="taxonomic scope" value="Bacteria"/>
</dbReference>
<keyword evidence="9" id="KW-1185">Reference proteome</keyword>
<dbReference type="STRING" id="1385521.N803_00555"/>
<evidence type="ECO:0000313" key="8">
    <source>
        <dbReference type="EMBL" id="KGN39047.1"/>
    </source>
</evidence>
<feature type="domain" description="Mandelate racemase/muconate lactonizing enzyme C-terminal" evidence="7">
    <location>
        <begin position="143"/>
        <end position="236"/>
    </location>
</feature>
<comment type="caution">
    <text evidence="8">The sequence shown here is derived from an EMBL/GenBank/DDBJ whole genome shotgun (WGS) entry which is preliminary data.</text>
</comment>
<keyword evidence="2" id="KW-0479">Metal-binding</keyword>
<dbReference type="InterPro" id="IPR013342">
    <property type="entry name" value="Mandelate_racemase_C"/>
</dbReference>
<dbReference type="InterPro" id="IPR010197">
    <property type="entry name" value="OSBS/NAAAR"/>
</dbReference>
<dbReference type="Gene3D" id="3.20.20.120">
    <property type="entry name" value="Enolase-like C-terminal domain"/>
    <property type="match status" value="1"/>
</dbReference>
<dbReference type="InterPro" id="IPR036849">
    <property type="entry name" value="Enolase-like_C_sf"/>
</dbReference>
<dbReference type="RefSeq" id="WP_035901673.1">
    <property type="nucleotide sequence ID" value="NZ_AVPK01000001.1"/>
</dbReference>
<keyword evidence="3" id="KW-0460">Magnesium</keyword>
<dbReference type="Gene3D" id="3.30.390.10">
    <property type="entry name" value="Enolase-like, N-terminal domain"/>
    <property type="match status" value="1"/>
</dbReference>